<dbReference type="AlphaFoldDB" id="A0A9D2EML7"/>
<dbReference type="EMBL" id="DXBR01000086">
    <property type="protein sequence ID" value="HIZ40155.1"/>
    <property type="molecule type" value="Genomic_DNA"/>
</dbReference>
<sequence length="303" mass="35062">MANIIAIIWDFDKTLVDGYMQDPIFKYYSVDSRQFWKEVHALPQKYMEEQGVRVNKDSIYLNHFIQYANEGIFEGLNNEMLRKFGSELTFYPGIPEIFEKTRQIIRRNPAYQEYDIRVEHYIVSTGMKEIIAGSPVAEYVDAIWGCELIEKEKEGRPVISEIGYTIDNTSKTRAIFEINKGVPKHPEIDVNSKVPEELRRVRFENMIYIADGPSDIPAFSVVNKNGGATFAVYPKGDLDAFQQVEQMRRDGRIDMYAEADYSEGTTAYMWIENKITQFAEKMRNAEKEKLTSSISGVPRHLED</sequence>
<dbReference type="InterPro" id="IPR023214">
    <property type="entry name" value="HAD_sf"/>
</dbReference>
<proteinExistence type="predicted"/>
<dbReference type="GO" id="GO:0016787">
    <property type="term" value="F:hydrolase activity"/>
    <property type="evidence" value="ECO:0007669"/>
    <property type="project" value="UniProtKB-KW"/>
</dbReference>
<name>A0A9D2EML7_9FIRM</name>
<gene>
    <name evidence="1" type="ORF">H9968_09585</name>
</gene>
<dbReference type="InterPro" id="IPR036412">
    <property type="entry name" value="HAD-like_sf"/>
</dbReference>
<evidence type="ECO:0000313" key="2">
    <source>
        <dbReference type="Proteomes" id="UP000824049"/>
    </source>
</evidence>
<dbReference type="SUPFAM" id="SSF56784">
    <property type="entry name" value="HAD-like"/>
    <property type="match status" value="1"/>
</dbReference>
<keyword evidence="1" id="KW-0378">Hydrolase</keyword>
<comment type="caution">
    <text evidence="1">The sequence shown here is derived from an EMBL/GenBank/DDBJ whole genome shotgun (WGS) entry which is preliminary data.</text>
</comment>
<accession>A0A9D2EML7</accession>
<reference evidence="1" key="2">
    <citation type="submission" date="2021-04" db="EMBL/GenBank/DDBJ databases">
        <authorList>
            <person name="Gilroy R."/>
        </authorList>
    </citation>
    <scope>NUCLEOTIDE SEQUENCE</scope>
    <source>
        <strain evidence="1">CHK179-28034</strain>
    </source>
</reference>
<dbReference type="Proteomes" id="UP000824049">
    <property type="component" value="Unassembled WGS sequence"/>
</dbReference>
<reference evidence="1" key="1">
    <citation type="journal article" date="2021" name="PeerJ">
        <title>Extensive microbial diversity within the chicken gut microbiome revealed by metagenomics and culture.</title>
        <authorList>
            <person name="Gilroy R."/>
            <person name="Ravi A."/>
            <person name="Getino M."/>
            <person name="Pursley I."/>
            <person name="Horton D.L."/>
            <person name="Alikhan N.F."/>
            <person name="Baker D."/>
            <person name="Gharbi K."/>
            <person name="Hall N."/>
            <person name="Watson M."/>
            <person name="Adriaenssens E.M."/>
            <person name="Foster-Nyarko E."/>
            <person name="Jarju S."/>
            <person name="Secka A."/>
            <person name="Antonio M."/>
            <person name="Oren A."/>
            <person name="Chaudhuri R.R."/>
            <person name="La Ragione R."/>
            <person name="Hildebrand F."/>
            <person name="Pallen M.J."/>
        </authorList>
    </citation>
    <scope>NUCLEOTIDE SEQUENCE</scope>
    <source>
        <strain evidence="1">CHK179-28034</strain>
    </source>
</reference>
<dbReference type="Gene3D" id="3.40.50.1000">
    <property type="entry name" value="HAD superfamily/HAD-like"/>
    <property type="match status" value="1"/>
</dbReference>
<protein>
    <submittedName>
        <fullName evidence="1">Haloacid dehalogenase-like hydrolase</fullName>
    </submittedName>
</protein>
<evidence type="ECO:0000313" key="1">
    <source>
        <dbReference type="EMBL" id="HIZ40155.1"/>
    </source>
</evidence>
<organism evidence="1 2">
    <name type="scientific">Candidatus Anaerobutyricum stercoris</name>
    <dbReference type="NCBI Taxonomy" id="2838457"/>
    <lineage>
        <taxon>Bacteria</taxon>
        <taxon>Bacillati</taxon>
        <taxon>Bacillota</taxon>
        <taxon>Clostridia</taxon>
        <taxon>Lachnospirales</taxon>
        <taxon>Lachnospiraceae</taxon>
        <taxon>Anaerobutyricum</taxon>
    </lineage>
</organism>